<evidence type="ECO:0000256" key="1">
    <source>
        <dbReference type="SAM" id="Phobius"/>
    </source>
</evidence>
<dbReference type="EMBL" id="WRXO01000003">
    <property type="protein sequence ID" value="MVT41653.1"/>
    <property type="molecule type" value="Genomic_DNA"/>
</dbReference>
<dbReference type="Pfam" id="PF04773">
    <property type="entry name" value="FecR"/>
    <property type="match status" value="1"/>
</dbReference>
<dbReference type="InterPro" id="IPR012373">
    <property type="entry name" value="Ferrdict_sens_TM"/>
</dbReference>
<feature type="domain" description="FecR protein" evidence="2">
    <location>
        <begin position="106"/>
        <end position="198"/>
    </location>
</feature>
<dbReference type="Pfam" id="PF16344">
    <property type="entry name" value="FecR_C"/>
    <property type="match status" value="1"/>
</dbReference>
<feature type="domain" description="Protein FecR C-terminal" evidence="3">
    <location>
        <begin position="245"/>
        <end position="312"/>
    </location>
</feature>
<sequence>MEEKEIKNLLDLYFKGECTPAEKRYLESMFDQLSMHGEFDEKTIDREAVMHRLKGKIDRQIRRERFITLPVMLRVAAAVFLITSVAAFFYYKSTGFSRVQYVITTVPKGQRMKLTLSDGSTVMLNAGSRIRYPEKFNRETRSVTLLEGEAFFDVKRNDEKPFVVETPGTQTQVLGTAFNVQAYQAFKEVKVTVMRGKVAVKEAGTGEQKPVLLLPDEQVIVNTATGYQTKKHINANESIGWMQGKFLFRNETLMNVALILENSYNVKIEFNKETTKEIRFTANFNSTDSLEKILFAIAKANGITYSINDKIVRF</sequence>
<name>A0A6N8J957_9BACT</name>
<dbReference type="Gene3D" id="3.55.50.30">
    <property type="match status" value="1"/>
</dbReference>
<keyword evidence="1" id="KW-0472">Membrane</keyword>
<dbReference type="PANTHER" id="PTHR30273">
    <property type="entry name" value="PERIPLASMIC SIGNAL SENSOR AND SIGMA FACTOR ACTIVATOR FECR-RELATED"/>
    <property type="match status" value="1"/>
</dbReference>
<protein>
    <submittedName>
        <fullName evidence="4">DUF4974 domain-containing protein</fullName>
    </submittedName>
</protein>
<keyword evidence="5" id="KW-1185">Reference proteome</keyword>
<organism evidence="4 5">
    <name type="scientific">Chitinophaga oryziterrae</name>
    <dbReference type="NCBI Taxonomy" id="1031224"/>
    <lineage>
        <taxon>Bacteria</taxon>
        <taxon>Pseudomonadati</taxon>
        <taxon>Bacteroidota</taxon>
        <taxon>Chitinophagia</taxon>
        <taxon>Chitinophagales</taxon>
        <taxon>Chitinophagaceae</taxon>
        <taxon>Chitinophaga</taxon>
    </lineage>
</organism>
<feature type="transmembrane region" description="Helical" evidence="1">
    <location>
        <begin position="66"/>
        <end position="91"/>
    </location>
</feature>
<dbReference type="InterPro" id="IPR032508">
    <property type="entry name" value="FecR_C"/>
</dbReference>
<evidence type="ECO:0000313" key="5">
    <source>
        <dbReference type="Proteomes" id="UP000468388"/>
    </source>
</evidence>
<evidence type="ECO:0000259" key="3">
    <source>
        <dbReference type="Pfam" id="PF16344"/>
    </source>
</evidence>
<dbReference type="FunFam" id="2.60.120.1440:FF:000001">
    <property type="entry name" value="Putative anti-sigma factor"/>
    <property type="match status" value="1"/>
</dbReference>
<dbReference type="AlphaFoldDB" id="A0A6N8J957"/>
<dbReference type="RefSeq" id="WP_157300286.1">
    <property type="nucleotide sequence ID" value="NZ_BAAAZB010000006.1"/>
</dbReference>
<dbReference type="PIRSF" id="PIRSF018266">
    <property type="entry name" value="FecR"/>
    <property type="match status" value="1"/>
</dbReference>
<evidence type="ECO:0000313" key="4">
    <source>
        <dbReference type="EMBL" id="MVT41653.1"/>
    </source>
</evidence>
<dbReference type="GO" id="GO:0016989">
    <property type="term" value="F:sigma factor antagonist activity"/>
    <property type="evidence" value="ECO:0007669"/>
    <property type="project" value="TreeGrafter"/>
</dbReference>
<keyword evidence="1" id="KW-1133">Transmembrane helix</keyword>
<dbReference type="OrthoDB" id="697544at2"/>
<keyword evidence="1" id="KW-0812">Transmembrane</keyword>
<gene>
    <name evidence="4" type="ORF">GO495_13770</name>
</gene>
<accession>A0A6N8J957</accession>
<reference evidence="4 5" key="1">
    <citation type="submission" date="2019-12" db="EMBL/GenBank/DDBJ databases">
        <title>The draft genomic sequence of strain Chitinophaga oryziterrae JCM 16595.</title>
        <authorList>
            <person name="Zhang X."/>
        </authorList>
    </citation>
    <scope>NUCLEOTIDE SEQUENCE [LARGE SCALE GENOMIC DNA]</scope>
    <source>
        <strain evidence="4 5">JCM 16595</strain>
    </source>
</reference>
<dbReference type="Gene3D" id="2.60.120.1440">
    <property type="match status" value="1"/>
</dbReference>
<dbReference type="InterPro" id="IPR006860">
    <property type="entry name" value="FecR"/>
</dbReference>
<dbReference type="PANTHER" id="PTHR30273:SF2">
    <property type="entry name" value="PROTEIN FECR"/>
    <property type="match status" value="1"/>
</dbReference>
<evidence type="ECO:0000259" key="2">
    <source>
        <dbReference type="Pfam" id="PF04773"/>
    </source>
</evidence>
<dbReference type="Proteomes" id="UP000468388">
    <property type="component" value="Unassembled WGS sequence"/>
</dbReference>
<comment type="caution">
    <text evidence="4">The sequence shown here is derived from an EMBL/GenBank/DDBJ whole genome shotgun (WGS) entry which is preliminary data.</text>
</comment>
<proteinExistence type="predicted"/>